<keyword evidence="5" id="KW-1185">Reference proteome</keyword>
<proteinExistence type="predicted"/>
<sequence>MEILSSRVNAVLDCTLKGDVQALSLLFEDPADPGQEKATSQLLEQDLIGRNALFSACILGRCEIIKELVKYGANVNIQTVRGYSPLHCAAAWGQLEVLKCLVELRADIKACNFCNENASELAARYNQVECADFLAWAEAKHDLKLYIGITQKSITDLEKIPGKLGKEYKNQTMNACKSKNDWLEHTKNPTTQDFVEQRQHLETIMQTILSKINTSRPESEKSHKR</sequence>
<dbReference type="AlphaFoldDB" id="A0A8T2IUS3"/>
<dbReference type="OrthoDB" id="194358at2759"/>
<dbReference type="InterPro" id="IPR002110">
    <property type="entry name" value="Ankyrin_rpt"/>
</dbReference>
<dbReference type="Gene3D" id="1.25.40.20">
    <property type="entry name" value="Ankyrin repeat-containing domain"/>
    <property type="match status" value="1"/>
</dbReference>
<dbReference type="PANTHER" id="PTHR24201:SF15">
    <property type="entry name" value="ANKYRIN REPEAT DOMAIN-CONTAINING PROTEIN 66"/>
    <property type="match status" value="1"/>
</dbReference>
<dbReference type="EMBL" id="JAACNH010000007">
    <property type="protein sequence ID" value="KAG8436685.1"/>
    <property type="molecule type" value="Genomic_DNA"/>
</dbReference>
<evidence type="ECO:0008006" key="6">
    <source>
        <dbReference type="Google" id="ProtNLM"/>
    </source>
</evidence>
<keyword evidence="1" id="KW-0677">Repeat</keyword>
<feature type="repeat" description="ANK" evidence="3">
    <location>
        <begin position="81"/>
        <end position="113"/>
    </location>
</feature>
<dbReference type="PROSITE" id="PS50297">
    <property type="entry name" value="ANK_REP_REGION"/>
    <property type="match status" value="1"/>
</dbReference>
<dbReference type="Gene3D" id="1.20.1270.10">
    <property type="match status" value="1"/>
</dbReference>
<organism evidence="4 5">
    <name type="scientific">Hymenochirus boettgeri</name>
    <name type="common">Congo dwarf clawed frog</name>
    <dbReference type="NCBI Taxonomy" id="247094"/>
    <lineage>
        <taxon>Eukaryota</taxon>
        <taxon>Metazoa</taxon>
        <taxon>Chordata</taxon>
        <taxon>Craniata</taxon>
        <taxon>Vertebrata</taxon>
        <taxon>Euteleostomi</taxon>
        <taxon>Amphibia</taxon>
        <taxon>Batrachia</taxon>
        <taxon>Anura</taxon>
        <taxon>Pipoidea</taxon>
        <taxon>Pipidae</taxon>
        <taxon>Pipinae</taxon>
        <taxon>Hymenochirus</taxon>
    </lineage>
</organism>
<dbReference type="InterPro" id="IPR050776">
    <property type="entry name" value="Ank_Repeat/CDKN_Inhibitor"/>
</dbReference>
<dbReference type="InterPro" id="IPR029048">
    <property type="entry name" value="HSP70_C_sf"/>
</dbReference>
<dbReference type="PANTHER" id="PTHR24201">
    <property type="entry name" value="ANK_REP_REGION DOMAIN-CONTAINING PROTEIN"/>
    <property type="match status" value="1"/>
</dbReference>
<evidence type="ECO:0000256" key="2">
    <source>
        <dbReference type="ARBA" id="ARBA00023043"/>
    </source>
</evidence>
<accession>A0A8T2IUS3</accession>
<comment type="caution">
    <text evidence="4">The sequence shown here is derived from an EMBL/GenBank/DDBJ whole genome shotgun (WGS) entry which is preliminary data.</text>
</comment>
<reference evidence="4" key="1">
    <citation type="thesis" date="2020" institute="ProQuest LLC" country="789 East Eisenhower Parkway, Ann Arbor, MI, USA">
        <title>Comparative Genomics and Chromosome Evolution.</title>
        <authorList>
            <person name="Mudd A.B."/>
        </authorList>
    </citation>
    <scope>NUCLEOTIDE SEQUENCE</scope>
    <source>
        <strain evidence="4">Female2</strain>
        <tissue evidence="4">Blood</tissue>
    </source>
</reference>
<dbReference type="InterPro" id="IPR036770">
    <property type="entry name" value="Ankyrin_rpt-contain_sf"/>
</dbReference>
<dbReference type="SUPFAM" id="SSF48403">
    <property type="entry name" value="Ankyrin repeat"/>
    <property type="match status" value="1"/>
</dbReference>
<keyword evidence="2 3" id="KW-0040">ANK repeat</keyword>
<dbReference type="SMART" id="SM00248">
    <property type="entry name" value="ANK"/>
    <property type="match status" value="2"/>
</dbReference>
<gene>
    <name evidence="4" type="ORF">GDO86_007684</name>
</gene>
<dbReference type="Proteomes" id="UP000812440">
    <property type="component" value="Chromosome 4"/>
</dbReference>
<protein>
    <recommendedName>
        <fullName evidence="6">Ankyrin repeat domain-containing protein 45</fullName>
    </recommendedName>
</protein>
<name>A0A8T2IUS3_9PIPI</name>
<evidence type="ECO:0000256" key="3">
    <source>
        <dbReference type="PROSITE-ProRule" id="PRU00023"/>
    </source>
</evidence>
<evidence type="ECO:0000313" key="5">
    <source>
        <dbReference type="Proteomes" id="UP000812440"/>
    </source>
</evidence>
<evidence type="ECO:0000313" key="4">
    <source>
        <dbReference type="EMBL" id="KAG8436685.1"/>
    </source>
</evidence>
<dbReference type="PROSITE" id="PS50088">
    <property type="entry name" value="ANK_REPEAT"/>
    <property type="match status" value="2"/>
</dbReference>
<evidence type="ECO:0000256" key="1">
    <source>
        <dbReference type="ARBA" id="ARBA00022737"/>
    </source>
</evidence>
<dbReference type="SUPFAM" id="SSF100934">
    <property type="entry name" value="Heat shock protein 70kD (HSP70), C-terminal subdomain"/>
    <property type="match status" value="1"/>
</dbReference>
<dbReference type="Pfam" id="PF12796">
    <property type="entry name" value="Ank_2"/>
    <property type="match status" value="1"/>
</dbReference>
<feature type="repeat" description="ANK" evidence="3">
    <location>
        <begin position="48"/>
        <end position="80"/>
    </location>
</feature>